<dbReference type="UniPathway" id="UPA00148"/>
<evidence type="ECO:0000256" key="5">
    <source>
        <dbReference type="ARBA" id="ARBA00022679"/>
    </source>
</evidence>
<evidence type="ECO:0000256" key="2">
    <source>
        <dbReference type="ARBA" id="ARBA00005879"/>
    </source>
</evidence>
<dbReference type="EC" id="2.1.1.133" evidence="8"/>
<dbReference type="PANTHER" id="PTHR45790">
    <property type="entry name" value="SIROHEME SYNTHASE-RELATED"/>
    <property type="match status" value="1"/>
</dbReference>
<evidence type="ECO:0000256" key="6">
    <source>
        <dbReference type="ARBA" id="ARBA00022691"/>
    </source>
</evidence>
<keyword evidence="4 8" id="KW-0489">Methyltransferase</keyword>
<comment type="pathway">
    <text evidence="1">Cofactor biosynthesis; adenosylcobalamin biosynthesis.</text>
</comment>
<dbReference type="InterPro" id="IPR006362">
    <property type="entry name" value="Cbl_synth_CobM/CibF"/>
</dbReference>
<keyword evidence="5 8" id="KW-0808">Transferase</keyword>
<evidence type="ECO:0000256" key="1">
    <source>
        <dbReference type="ARBA" id="ARBA00004953"/>
    </source>
</evidence>
<dbReference type="InterPro" id="IPR014777">
    <property type="entry name" value="4pyrrole_Mease_sub1"/>
</dbReference>
<evidence type="ECO:0000256" key="3">
    <source>
        <dbReference type="ARBA" id="ARBA00022573"/>
    </source>
</evidence>
<dbReference type="InterPro" id="IPR050161">
    <property type="entry name" value="Siro_Cobalamin_biosynth"/>
</dbReference>
<dbReference type="EMBL" id="JAAAMJ010000014">
    <property type="protein sequence ID" value="NDV88289.1"/>
    <property type="molecule type" value="Genomic_DNA"/>
</dbReference>
<evidence type="ECO:0000313" key="9">
    <source>
        <dbReference type="Proteomes" id="UP000476332"/>
    </source>
</evidence>
<dbReference type="InterPro" id="IPR003043">
    <property type="entry name" value="Uropor_MeTrfase_CS"/>
</dbReference>
<protein>
    <submittedName>
        <fullName evidence="8">Precorrin-4 C(11)-methyltransferase</fullName>
        <ecNumber evidence="8">2.1.1.133</ecNumber>
    </submittedName>
</protein>
<evidence type="ECO:0000313" key="8">
    <source>
        <dbReference type="EMBL" id="NDV88289.1"/>
    </source>
</evidence>
<keyword evidence="9" id="KW-1185">Reference proteome</keyword>
<dbReference type="PANTHER" id="PTHR45790:SF4">
    <property type="entry name" value="COBALT-PRECORRIN-4 C(11)-METHYLTRANSFERASE"/>
    <property type="match status" value="1"/>
</dbReference>
<comment type="similarity">
    <text evidence="2">Belongs to the precorrin methyltransferase family.</text>
</comment>
<dbReference type="GO" id="GO:0032259">
    <property type="term" value="P:methylation"/>
    <property type="evidence" value="ECO:0007669"/>
    <property type="project" value="UniProtKB-KW"/>
</dbReference>
<dbReference type="GO" id="GO:0046026">
    <property type="term" value="F:precorrin-4 C11-methyltransferase activity"/>
    <property type="evidence" value="ECO:0007669"/>
    <property type="project" value="UniProtKB-EC"/>
</dbReference>
<comment type="caution">
    <text evidence="8">The sequence shown here is derived from an EMBL/GenBank/DDBJ whole genome shotgun (WGS) entry which is preliminary data.</text>
</comment>
<organism evidence="8 9">
    <name type="scientific">Aurantimonas aggregata</name>
    <dbReference type="NCBI Taxonomy" id="2047720"/>
    <lineage>
        <taxon>Bacteria</taxon>
        <taxon>Pseudomonadati</taxon>
        <taxon>Pseudomonadota</taxon>
        <taxon>Alphaproteobacteria</taxon>
        <taxon>Hyphomicrobiales</taxon>
        <taxon>Aurantimonadaceae</taxon>
        <taxon>Aurantimonas</taxon>
    </lineage>
</organism>
<evidence type="ECO:0000256" key="4">
    <source>
        <dbReference type="ARBA" id="ARBA00022603"/>
    </source>
</evidence>
<feature type="domain" description="Tetrapyrrole methylase" evidence="7">
    <location>
        <begin position="2"/>
        <end position="210"/>
    </location>
</feature>
<dbReference type="Gene3D" id="3.40.1010.10">
    <property type="entry name" value="Cobalt-precorrin-4 Transmethylase, Domain 1"/>
    <property type="match status" value="1"/>
</dbReference>
<dbReference type="PROSITE" id="PS00839">
    <property type="entry name" value="SUMT_1"/>
    <property type="match status" value="1"/>
</dbReference>
<sequence>MTVHFIGAGPGAPDLITVRGLRLIEACPVCLYAGSLVPEEVVKAAPAGARVLDTAPMNLDEIIAEMESAHAAGQDVARVHSGDPSLYGAVAEQMRRLRALGIPFDVTPGVPAFAAAAAALQKELTVPEICQTVILTRTAMKSSRMPEGEELSTLGQSGATLAIHLSVRNIPHIQRELLPLPAYGPDCPAIVAYRVGWPDEAFIHGTLADIHTKAREAKLTRTALIFVGRALGAEDFVDSHLYDATQVHLLRPKRKAAV</sequence>
<reference evidence="8 9" key="1">
    <citation type="submission" date="2020-01" db="EMBL/GenBank/DDBJ databases">
        <title>Genomes of bacteria type strains.</title>
        <authorList>
            <person name="Chen J."/>
            <person name="Zhu S."/>
            <person name="Chen J."/>
        </authorList>
    </citation>
    <scope>NUCLEOTIDE SEQUENCE [LARGE SCALE GENOMIC DNA]</scope>
    <source>
        <strain evidence="8 9">KCTC 52919</strain>
    </source>
</reference>
<dbReference type="Gene3D" id="3.30.950.10">
    <property type="entry name" value="Methyltransferase, Cobalt-precorrin-4 Transmethylase, Domain 2"/>
    <property type="match status" value="1"/>
</dbReference>
<dbReference type="InterPro" id="IPR014776">
    <property type="entry name" value="4pyrrole_Mease_sub2"/>
</dbReference>
<keyword evidence="3" id="KW-0169">Cobalamin biosynthesis</keyword>
<dbReference type="RefSeq" id="WP_163045118.1">
    <property type="nucleotide sequence ID" value="NZ_JAAAMJ010000014.1"/>
</dbReference>
<evidence type="ECO:0000259" key="7">
    <source>
        <dbReference type="Pfam" id="PF00590"/>
    </source>
</evidence>
<dbReference type="Pfam" id="PF00590">
    <property type="entry name" value="TP_methylase"/>
    <property type="match status" value="1"/>
</dbReference>
<dbReference type="SUPFAM" id="SSF53790">
    <property type="entry name" value="Tetrapyrrole methylase"/>
    <property type="match status" value="1"/>
</dbReference>
<keyword evidence="6" id="KW-0949">S-adenosyl-L-methionine</keyword>
<gene>
    <name evidence="8" type="primary">cobM</name>
    <name evidence="8" type="ORF">GTW51_16435</name>
</gene>
<dbReference type="InterPro" id="IPR035996">
    <property type="entry name" value="4pyrrol_Methylase_sf"/>
</dbReference>
<dbReference type="AlphaFoldDB" id="A0A6L9MKA7"/>
<name>A0A6L9MKA7_9HYPH</name>
<dbReference type="CDD" id="cd11641">
    <property type="entry name" value="Precorrin-4_C11-MT"/>
    <property type="match status" value="1"/>
</dbReference>
<dbReference type="NCBIfam" id="TIGR01465">
    <property type="entry name" value="cobM_cbiF"/>
    <property type="match status" value="1"/>
</dbReference>
<accession>A0A6L9MKA7</accession>
<dbReference type="GO" id="GO:0009236">
    <property type="term" value="P:cobalamin biosynthetic process"/>
    <property type="evidence" value="ECO:0007669"/>
    <property type="project" value="UniProtKB-UniPathway"/>
</dbReference>
<dbReference type="InterPro" id="IPR000878">
    <property type="entry name" value="4pyrrol_Mease"/>
</dbReference>
<dbReference type="Proteomes" id="UP000476332">
    <property type="component" value="Unassembled WGS sequence"/>
</dbReference>
<proteinExistence type="inferred from homology"/>